<reference evidence="2" key="1">
    <citation type="submission" date="2020-06" db="EMBL/GenBank/DDBJ databases">
        <title>Draft genomic sequecing of Geomonas sp. Red745.</title>
        <authorList>
            <person name="Itoh H."/>
            <person name="Xu Z.X."/>
            <person name="Ushijima N."/>
            <person name="Masuda Y."/>
            <person name="Shiratori Y."/>
            <person name="Senoo K."/>
        </authorList>
    </citation>
    <scope>NUCLEOTIDE SEQUENCE [LARGE SCALE GENOMIC DNA]</scope>
    <source>
        <strain evidence="2">Red745</strain>
    </source>
</reference>
<dbReference type="AlphaFoldDB" id="A0A6V8N861"/>
<name>A0A6V8N861_9BACT</name>
<proteinExistence type="predicted"/>
<sequence>MVSDVVSASAAMPMFGAQPASVQQVSQAVPDTTAPAVQTSAPVGDTVNFSAQALQQSGTLGNIGGPAVEGSSLSSVAGSTTSVFQATDAASSAAFTSTIATSMAMTAMTSVDTYA</sequence>
<gene>
    <name evidence="1" type="ORF">GMLC_23510</name>
</gene>
<evidence type="ECO:0000313" key="1">
    <source>
        <dbReference type="EMBL" id="GFO68772.1"/>
    </source>
</evidence>
<evidence type="ECO:0000313" key="2">
    <source>
        <dbReference type="Proteomes" id="UP000587586"/>
    </source>
</evidence>
<dbReference type="RefSeq" id="WP_183361321.1">
    <property type="nucleotide sequence ID" value="NZ_BLXZ01000004.1"/>
</dbReference>
<accession>A0A6V8N861</accession>
<organism evidence="1 2">
    <name type="scientific">Geomonas limicola</name>
    <dbReference type="NCBI Taxonomy" id="2740186"/>
    <lineage>
        <taxon>Bacteria</taxon>
        <taxon>Pseudomonadati</taxon>
        <taxon>Thermodesulfobacteriota</taxon>
        <taxon>Desulfuromonadia</taxon>
        <taxon>Geobacterales</taxon>
        <taxon>Geobacteraceae</taxon>
        <taxon>Geomonas</taxon>
    </lineage>
</organism>
<protein>
    <submittedName>
        <fullName evidence="1">Uncharacterized protein</fullName>
    </submittedName>
</protein>
<dbReference type="EMBL" id="BLXZ01000004">
    <property type="protein sequence ID" value="GFO68772.1"/>
    <property type="molecule type" value="Genomic_DNA"/>
</dbReference>
<keyword evidence="2" id="KW-1185">Reference proteome</keyword>
<dbReference type="Proteomes" id="UP000587586">
    <property type="component" value="Unassembled WGS sequence"/>
</dbReference>
<comment type="caution">
    <text evidence="1">The sequence shown here is derived from an EMBL/GenBank/DDBJ whole genome shotgun (WGS) entry which is preliminary data.</text>
</comment>